<dbReference type="Gene3D" id="1.10.10.60">
    <property type="entry name" value="Homeodomain-like"/>
    <property type="match status" value="1"/>
</dbReference>
<dbReference type="RefSeq" id="WP_200238012.1">
    <property type="nucleotide sequence ID" value="NZ_JAENGP010000014.1"/>
</dbReference>
<keyword evidence="2" id="KW-0238">DNA-binding</keyword>
<accession>A0ABS1EF92</accession>
<dbReference type="InterPro" id="IPR002197">
    <property type="entry name" value="HTH_Fis"/>
</dbReference>
<sequence length="78" mass="9000">MNNTQNLQECVRTNLELYFKELGDSNPSNLWEMVNSCVEKPLLEVVMQKANSNQSRAAEMLGITRNTLRKKLITHHLI</sequence>
<dbReference type="InterPro" id="IPR050207">
    <property type="entry name" value="Trans_regulatory_Fis"/>
</dbReference>
<comment type="caution">
    <text evidence="5">The sequence shown here is derived from an EMBL/GenBank/DDBJ whole genome shotgun (WGS) entry which is preliminary data.</text>
</comment>
<comment type="similarity">
    <text evidence="1">Belongs to the transcriptional regulatory Fis family.</text>
</comment>
<evidence type="ECO:0000256" key="3">
    <source>
        <dbReference type="ARBA" id="ARBA00029540"/>
    </source>
</evidence>
<dbReference type="InterPro" id="IPR009057">
    <property type="entry name" value="Homeodomain-like_sf"/>
</dbReference>
<reference evidence="5 6" key="1">
    <citation type="submission" date="2020-12" db="EMBL/GenBank/DDBJ databases">
        <authorList>
            <person name="Lu T."/>
            <person name="Wang Q."/>
            <person name="Han X."/>
        </authorList>
    </citation>
    <scope>NUCLEOTIDE SEQUENCE [LARGE SCALE GENOMIC DNA]</scope>
    <source>
        <strain evidence="5 6">WQ 585</strain>
    </source>
</reference>
<evidence type="ECO:0000259" key="4">
    <source>
        <dbReference type="Pfam" id="PF02954"/>
    </source>
</evidence>
<name>A0ABS1EF92_9BURK</name>
<dbReference type="EMBL" id="JAENGP010000014">
    <property type="protein sequence ID" value="MBK1782028.1"/>
    <property type="molecule type" value="Genomic_DNA"/>
</dbReference>
<organism evidence="5 6">
    <name type="scientific">Advenella mandrilli</name>
    <dbReference type="NCBI Taxonomy" id="2800330"/>
    <lineage>
        <taxon>Bacteria</taxon>
        <taxon>Pseudomonadati</taxon>
        <taxon>Pseudomonadota</taxon>
        <taxon>Betaproteobacteria</taxon>
        <taxon>Burkholderiales</taxon>
        <taxon>Alcaligenaceae</taxon>
    </lineage>
</organism>
<evidence type="ECO:0000256" key="2">
    <source>
        <dbReference type="ARBA" id="ARBA00023125"/>
    </source>
</evidence>
<gene>
    <name evidence="5" type="ORF">JHL22_12460</name>
</gene>
<dbReference type="Pfam" id="PF02954">
    <property type="entry name" value="HTH_8"/>
    <property type="match status" value="1"/>
</dbReference>
<protein>
    <recommendedName>
        <fullName evidence="3">Putative Fis-like DNA-binding protein</fullName>
    </recommendedName>
</protein>
<evidence type="ECO:0000313" key="5">
    <source>
        <dbReference type="EMBL" id="MBK1782028.1"/>
    </source>
</evidence>
<dbReference type="PIRSF" id="PIRSF002097">
    <property type="entry name" value="DNA-binding_Fis"/>
    <property type="match status" value="1"/>
</dbReference>
<evidence type="ECO:0000313" key="6">
    <source>
        <dbReference type="Proteomes" id="UP000635316"/>
    </source>
</evidence>
<proteinExistence type="inferred from homology"/>
<dbReference type="PRINTS" id="PR01590">
    <property type="entry name" value="HTHFIS"/>
</dbReference>
<dbReference type="InterPro" id="IPR005412">
    <property type="entry name" value="Fis_DNA-bd"/>
</dbReference>
<dbReference type="Proteomes" id="UP000635316">
    <property type="component" value="Unassembled WGS sequence"/>
</dbReference>
<evidence type="ECO:0000256" key="1">
    <source>
        <dbReference type="ARBA" id="ARBA00008559"/>
    </source>
</evidence>
<feature type="domain" description="DNA binding HTH" evidence="4">
    <location>
        <begin position="38"/>
        <end position="72"/>
    </location>
</feature>
<keyword evidence="6" id="KW-1185">Reference proteome</keyword>
<dbReference type="PANTHER" id="PTHR47918">
    <property type="entry name" value="DNA-BINDING PROTEIN FIS"/>
    <property type="match status" value="1"/>
</dbReference>
<dbReference type="SUPFAM" id="SSF46689">
    <property type="entry name" value="Homeodomain-like"/>
    <property type="match status" value="1"/>
</dbReference>
<dbReference type="PANTHER" id="PTHR47918:SF1">
    <property type="entry name" value="DNA-BINDING PROTEIN FIS"/>
    <property type="match status" value="1"/>
</dbReference>